<dbReference type="EMBL" id="FQUC01000009">
    <property type="protein sequence ID" value="SHF73866.1"/>
    <property type="molecule type" value="Genomic_DNA"/>
</dbReference>
<feature type="transmembrane region" description="Helical" evidence="1">
    <location>
        <begin position="374"/>
        <end position="394"/>
    </location>
</feature>
<feature type="transmembrane region" description="Helical" evidence="1">
    <location>
        <begin position="123"/>
        <end position="140"/>
    </location>
</feature>
<feature type="transmembrane region" description="Helical" evidence="1">
    <location>
        <begin position="307"/>
        <end position="327"/>
    </location>
</feature>
<feature type="transmembrane region" description="Helical" evidence="1">
    <location>
        <begin position="172"/>
        <end position="190"/>
    </location>
</feature>
<feature type="transmembrane region" description="Helical" evidence="1">
    <location>
        <begin position="557"/>
        <end position="575"/>
    </location>
</feature>
<protein>
    <recommendedName>
        <fullName evidence="4">Membrane protein 6-pyruvoyl-tetrahydropterin synthase-related domain-containing protein</fullName>
    </recommendedName>
</protein>
<keyword evidence="1" id="KW-1133">Transmembrane helix</keyword>
<feature type="transmembrane region" description="Helical" evidence="1">
    <location>
        <begin position="244"/>
        <end position="266"/>
    </location>
</feature>
<name>A0A1M5E3U3_9BACT</name>
<feature type="transmembrane region" description="Helical" evidence="1">
    <location>
        <begin position="98"/>
        <end position="116"/>
    </location>
</feature>
<dbReference type="Proteomes" id="UP000184480">
    <property type="component" value="Unassembled WGS sequence"/>
</dbReference>
<keyword evidence="1" id="KW-0472">Membrane</keyword>
<feature type="transmembrane region" description="Helical" evidence="1">
    <location>
        <begin position="401"/>
        <end position="422"/>
    </location>
</feature>
<feature type="transmembrane region" description="Helical" evidence="1">
    <location>
        <begin position="202"/>
        <end position="232"/>
    </location>
</feature>
<keyword evidence="1" id="KW-0812">Transmembrane</keyword>
<sequence length="584" mass="66781">MNLGSLKEKINGICNTVTAFVTNNTISQFSIFLLVLLLLSWGMIIWYFPEQGVVSGGGTDLQFHTNRFYAVFQAIDYGSFPFYINTDALNHYGYAANLFYPDLMLIPFALLIPVLGFASAYKLMIFVYTILCGIFSYWALSKITRNNLIAFLFALFYTFAIYRIIDISYRGALGEFISFTFLPLVFWGMYEILYGNFKQRWYIVSMGFICLIYTHLLSAFLIFLAVCIALMICYRQIVSNPRRLLYLALAGVVSAVISFAFLLPMFEQLIDNQFYFKTQPLAQQIGTQSVELRRVLWGVFSGLTDNMLRIETIGIVLIIPLLFRLVIKGKHPFLRFADICTFISFILIFALSDLFPWYIFPFNQLTILQFPFRLLQPASFLLACSAAIYLSIICKQTNRSFIIVTCFVLIIGYSIRVTGAVYQGYTKYTVNNKEGHNLDQMEIVGAEYLSSRIPSDPTDDIRYRIQYIVDRGSVVLVEHSDTQIKSQTRDNDKLIIETVQTNTDNLVLPLLYYKGYKAIQGNKELEASHSKDGLLEVKSPQSGKITIWFWGTSLQRISLAISLLALALFVVYIIYTERRVGKSI</sequence>
<feature type="transmembrane region" description="Helical" evidence="1">
    <location>
        <begin position="29"/>
        <end position="48"/>
    </location>
</feature>
<dbReference type="AlphaFoldDB" id="A0A1M5E3U3"/>
<dbReference type="STRING" id="1346286.SAMN05444362_109139"/>
<dbReference type="OrthoDB" id="995082at2"/>
<gene>
    <name evidence="2" type="ORF">SAMN05444362_109139</name>
</gene>
<accession>A0A1M5E3U3</accession>
<keyword evidence="3" id="KW-1185">Reference proteome</keyword>
<dbReference type="RefSeq" id="WP_062184938.1">
    <property type="nucleotide sequence ID" value="NZ_BBXL01000033.1"/>
</dbReference>
<evidence type="ECO:0000313" key="3">
    <source>
        <dbReference type="Proteomes" id="UP000184480"/>
    </source>
</evidence>
<reference evidence="3" key="1">
    <citation type="submission" date="2016-11" db="EMBL/GenBank/DDBJ databases">
        <authorList>
            <person name="Varghese N."/>
            <person name="Submissions S."/>
        </authorList>
    </citation>
    <scope>NUCLEOTIDE SEQUENCE [LARGE SCALE GENOMIC DNA]</scope>
    <source>
        <strain evidence="3">DSM 27370</strain>
    </source>
</reference>
<organism evidence="2 3">
    <name type="scientific">Dysgonomonas macrotermitis</name>
    <dbReference type="NCBI Taxonomy" id="1346286"/>
    <lineage>
        <taxon>Bacteria</taxon>
        <taxon>Pseudomonadati</taxon>
        <taxon>Bacteroidota</taxon>
        <taxon>Bacteroidia</taxon>
        <taxon>Bacteroidales</taxon>
        <taxon>Dysgonomonadaceae</taxon>
        <taxon>Dysgonomonas</taxon>
    </lineage>
</organism>
<feature type="transmembrane region" description="Helical" evidence="1">
    <location>
        <begin position="146"/>
        <end position="165"/>
    </location>
</feature>
<feature type="transmembrane region" description="Helical" evidence="1">
    <location>
        <begin position="339"/>
        <end position="359"/>
    </location>
</feature>
<proteinExistence type="predicted"/>
<evidence type="ECO:0000313" key="2">
    <source>
        <dbReference type="EMBL" id="SHF73866.1"/>
    </source>
</evidence>
<evidence type="ECO:0008006" key="4">
    <source>
        <dbReference type="Google" id="ProtNLM"/>
    </source>
</evidence>
<evidence type="ECO:0000256" key="1">
    <source>
        <dbReference type="SAM" id="Phobius"/>
    </source>
</evidence>